<dbReference type="Proteomes" id="UP000535954">
    <property type="component" value="Unassembled WGS sequence"/>
</dbReference>
<organism evidence="1 2">
    <name type="scientific">Pseudomonas lactis</name>
    <dbReference type="NCBI Taxonomy" id="1615674"/>
    <lineage>
        <taxon>Bacteria</taxon>
        <taxon>Pseudomonadati</taxon>
        <taxon>Pseudomonadota</taxon>
        <taxon>Gammaproteobacteria</taxon>
        <taxon>Pseudomonadales</taxon>
        <taxon>Pseudomonadaceae</taxon>
        <taxon>Pseudomonas</taxon>
    </lineage>
</organism>
<protein>
    <submittedName>
        <fullName evidence="1">Uncharacterized protein</fullName>
    </submittedName>
</protein>
<dbReference type="AlphaFoldDB" id="A0A7Y1M806"/>
<sequence length="84" mass="9589">MPILAPGFRELNHKRITQLAKEGLSPQTIAGVIRDETQSDVKLNAADIRSYLKIQDYASKRMLISQRTMRALRREQQSLNIVPV</sequence>
<dbReference type="EMBL" id="JAAQYH010000024">
    <property type="protein sequence ID" value="NNA76904.1"/>
    <property type="molecule type" value="Genomic_DNA"/>
</dbReference>
<comment type="caution">
    <text evidence="1">The sequence shown here is derived from an EMBL/GenBank/DDBJ whole genome shotgun (WGS) entry which is preliminary data.</text>
</comment>
<dbReference type="RefSeq" id="WP_169900626.1">
    <property type="nucleotide sequence ID" value="NZ_JAAQYH010000024.1"/>
</dbReference>
<gene>
    <name evidence="1" type="ORF">HBO13_30175</name>
</gene>
<reference evidence="1 2" key="1">
    <citation type="journal article" date="2020" name="Front. Microbiol.">
        <title>Genetic Organization of the aprX-lipA2 Operon Affects the Proteolytic Potential of Pseudomonas Species in Milk.</title>
        <authorList>
            <person name="Maier C."/>
            <person name="Huptas C."/>
            <person name="von Neubeck M."/>
            <person name="Scherer S."/>
            <person name="Wenning M."/>
            <person name="Lucking G."/>
        </authorList>
    </citation>
    <scope>NUCLEOTIDE SEQUENCE [LARGE SCALE GENOMIC DNA]</scope>
    <source>
        <strain evidence="1 2">WS 5405</strain>
    </source>
</reference>
<accession>A0A7Y1M806</accession>
<evidence type="ECO:0000313" key="1">
    <source>
        <dbReference type="EMBL" id="NNA76904.1"/>
    </source>
</evidence>
<proteinExistence type="predicted"/>
<evidence type="ECO:0000313" key="2">
    <source>
        <dbReference type="Proteomes" id="UP000535954"/>
    </source>
</evidence>
<name>A0A7Y1M806_9PSED</name>